<evidence type="ECO:0000313" key="1">
    <source>
        <dbReference type="EMBL" id="MBC9786690.1"/>
    </source>
</evidence>
<reference evidence="1 2" key="1">
    <citation type="submission" date="2020-07" db="EMBL/GenBank/DDBJ databases">
        <title>Draft whole-genome sequence of Heliobacterium chlorum DSM 3682, type strain.</title>
        <authorList>
            <person name="Kyndt J.A."/>
            <person name="Meyer T.E."/>
            <person name="Imhoff J.F."/>
        </authorList>
    </citation>
    <scope>NUCLEOTIDE SEQUENCE [LARGE SCALE GENOMIC DNA]</scope>
    <source>
        <strain evidence="1 2">DSM 3682</strain>
    </source>
</reference>
<dbReference type="EMBL" id="JACVHF010000070">
    <property type="protein sequence ID" value="MBC9786690.1"/>
    <property type="molecule type" value="Genomic_DNA"/>
</dbReference>
<proteinExistence type="predicted"/>
<keyword evidence="2" id="KW-1185">Reference proteome</keyword>
<dbReference type="PROSITE" id="PS51257">
    <property type="entry name" value="PROKAR_LIPOPROTEIN"/>
    <property type="match status" value="1"/>
</dbReference>
<sequence length="264" mass="29691">MTLRTGQKLTFIINHIVLSFLFISGCTSQNEPTSPSSSLTPITSNKVIAKQVLKTPPKKAPTDLLLSDEKAINFALEASKRLAIASFNQYPEDLRQLGLDPKNIKSKNDLENLLQPYWTNKTIDYIWFEGTENPGGFNFFNNEDPNLFECNNIRVVGRTSNSIVIGADIEAYGENVVAKTKLIRTIDGWKADIGVSANKLGKINSDTVKVYEEPVQNPNQTIAELEKGTPVIIWRTFEDSQEQKWYRIQFGDKRGFILAGFVQE</sequence>
<dbReference type="Proteomes" id="UP000617402">
    <property type="component" value="Unassembled WGS sequence"/>
</dbReference>
<evidence type="ECO:0000313" key="2">
    <source>
        <dbReference type="Proteomes" id="UP000617402"/>
    </source>
</evidence>
<organism evidence="1 2">
    <name type="scientific">Heliobacterium chlorum</name>
    <dbReference type="NCBI Taxonomy" id="2698"/>
    <lineage>
        <taxon>Bacteria</taxon>
        <taxon>Bacillati</taxon>
        <taxon>Bacillota</taxon>
        <taxon>Clostridia</taxon>
        <taxon>Eubacteriales</taxon>
        <taxon>Heliobacteriaceae</taxon>
        <taxon>Heliobacterium</taxon>
    </lineage>
</organism>
<protein>
    <recommendedName>
        <fullName evidence="3">SH3b domain-containing protein</fullName>
    </recommendedName>
</protein>
<gene>
    <name evidence="1" type="ORF">H1S01_19805</name>
</gene>
<dbReference type="Gene3D" id="2.30.30.40">
    <property type="entry name" value="SH3 Domains"/>
    <property type="match status" value="1"/>
</dbReference>
<dbReference type="RefSeq" id="WP_188042108.1">
    <property type="nucleotide sequence ID" value="NZ_JACVHF010000070.1"/>
</dbReference>
<evidence type="ECO:0008006" key="3">
    <source>
        <dbReference type="Google" id="ProtNLM"/>
    </source>
</evidence>
<accession>A0ABR7T8D9</accession>
<name>A0ABR7T8D9_HELCL</name>
<comment type="caution">
    <text evidence="1">The sequence shown here is derived from an EMBL/GenBank/DDBJ whole genome shotgun (WGS) entry which is preliminary data.</text>
</comment>